<protein>
    <recommendedName>
        <fullName evidence="3">Fe/B12 periplasmic-binding domain-containing protein</fullName>
    </recommendedName>
</protein>
<evidence type="ECO:0000259" key="3">
    <source>
        <dbReference type="PROSITE" id="PS50983"/>
    </source>
</evidence>
<dbReference type="RefSeq" id="WP_017619463.1">
    <property type="nucleotide sequence ID" value="NZ_ANBG01000244.1"/>
</dbReference>
<keyword evidence="5" id="KW-1185">Reference proteome</keyword>
<dbReference type="Proteomes" id="UP000215005">
    <property type="component" value="Chromosome"/>
</dbReference>
<accession>A0A223S016</accession>
<dbReference type="SUPFAM" id="SSF53807">
    <property type="entry name" value="Helical backbone' metal receptor"/>
    <property type="match status" value="1"/>
</dbReference>
<evidence type="ECO:0000256" key="1">
    <source>
        <dbReference type="ARBA" id="ARBA00008814"/>
    </source>
</evidence>
<dbReference type="InterPro" id="IPR050902">
    <property type="entry name" value="ABC_Transporter_SBP"/>
</dbReference>
<dbReference type="AlphaFoldDB" id="A0A223S016"/>
<dbReference type="PROSITE" id="PS50983">
    <property type="entry name" value="FE_B12_PBP"/>
    <property type="match status" value="1"/>
</dbReference>
<evidence type="ECO:0000256" key="2">
    <source>
        <dbReference type="SAM" id="MobiDB-lite"/>
    </source>
</evidence>
<reference evidence="4 5" key="1">
    <citation type="submission" date="2017-08" db="EMBL/GenBank/DDBJ databases">
        <title>The complete genome sequence of Nocardiopsis gilva YIM 90087.</title>
        <authorList>
            <person name="Yin M."/>
            <person name="Tang S."/>
        </authorList>
    </citation>
    <scope>NUCLEOTIDE SEQUENCE [LARGE SCALE GENOMIC DNA]</scope>
    <source>
        <strain evidence="4 5">YIM 90087</strain>
    </source>
</reference>
<feature type="domain" description="Fe/B12 periplasmic-binding" evidence="3">
    <location>
        <begin position="84"/>
        <end position="352"/>
    </location>
</feature>
<dbReference type="EMBL" id="CP022753">
    <property type="protein sequence ID" value="ASU81470.1"/>
    <property type="molecule type" value="Genomic_DNA"/>
</dbReference>
<evidence type="ECO:0000313" key="4">
    <source>
        <dbReference type="EMBL" id="ASU81470.1"/>
    </source>
</evidence>
<gene>
    <name evidence="4" type="ORF">CDO52_00560</name>
</gene>
<dbReference type="InterPro" id="IPR002491">
    <property type="entry name" value="ABC_transptr_periplasmic_BD"/>
</dbReference>
<dbReference type="PANTHER" id="PTHR30535:SF7">
    <property type="entry name" value="IRON(III) DICITRATE-BINDING PROTEIN"/>
    <property type="match status" value="1"/>
</dbReference>
<dbReference type="Gene3D" id="3.40.50.1980">
    <property type="entry name" value="Nitrogenase molybdenum iron protein domain"/>
    <property type="match status" value="2"/>
</dbReference>
<dbReference type="Pfam" id="PF01497">
    <property type="entry name" value="Peripla_BP_2"/>
    <property type="match status" value="1"/>
</dbReference>
<sequence length="352" mass="37107">MPKIPRPFTTFPPFARPLSARGTASTSSATATAAAASALVVALTGCGSGASDATDDPTAASPEGFPVTIANCGTDVVIDAPPERVVTMNQHATEVMLALGLEDRLVGTAYLDDAVLPEFQEAYDAVPVLADEYPSFEQVLEADPDFVYAGFGSSALDDAEGRGREAMADAGIATYENIEQCTDNVTMETVSTEIDNIALIFGVEDRADEVNDDITARVDEARKRLADVDPVDVVVVDSIDSTVSTAGGNGIGTEIIERAGGRNVFDDVDKVFADVSVEQVAERSPDAILIYDYGETPVEEKKRALLENPTLADVPAIKEERFAVLPLSSAVVGVRAGDAVYDVAEQLHPDAF</sequence>
<feature type="region of interest" description="Disordered" evidence="2">
    <location>
        <begin position="1"/>
        <end position="21"/>
    </location>
</feature>
<dbReference type="PANTHER" id="PTHR30535">
    <property type="entry name" value="VITAMIN B12-BINDING PROTEIN"/>
    <property type="match status" value="1"/>
</dbReference>
<proteinExistence type="inferred from homology"/>
<dbReference type="KEGG" id="ngv:CDO52_00560"/>
<organism evidence="4 5">
    <name type="scientific">Nocardiopsis gilva YIM 90087</name>
    <dbReference type="NCBI Taxonomy" id="1235441"/>
    <lineage>
        <taxon>Bacteria</taxon>
        <taxon>Bacillati</taxon>
        <taxon>Actinomycetota</taxon>
        <taxon>Actinomycetes</taxon>
        <taxon>Streptosporangiales</taxon>
        <taxon>Nocardiopsidaceae</taxon>
        <taxon>Nocardiopsis</taxon>
    </lineage>
</organism>
<comment type="similarity">
    <text evidence="1">Belongs to the bacterial solute-binding protein 8 family.</text>
</comment>
<name>A0A223S016_9ACTN</name>
<evidence type="ECO:0000313" key="5">
    <source>
        <dbReference type="Proteomes" id="UP000215005"/>
    </source>
</evidence>